<comment type="caution">
    <text evidence="1">The sequence shown here is derived from an EMBL/GenBank/DDBJ whole genome shotgun (WGS) entry which is preliminary data.</text>
</comment>
<dbReference type="EMBL" id="WTYV01000006">
    <property type="protein sequence ID" value="MXO72873.1"/>
    <property type="molecule type" value="Genomic_DNA"/>
</dbReference>
<evidence type="ECO:0000313" key="2">
    <source>
        <dbReference type="Proteomes" id="UP000466966"/>
    </source>
</evidence>
<evidence type="ECO:0000313" key="1">
    <source>
        <dbReference type="EMBL" id="MXO72873.1"/>
    </source>
</evidence>
<dbReference type="OrthoDB" id="7375810at2"/>
<reference evidence="1 2" key="1">
    <citation type="submission" date="2019-12" db="EMBL/GenBank/DDBJ databases">
        <title>Genomic-based taxomic classification of the family Erythrobacteraceae.</title>
        <authorList>
            <person name="Xu L."/>
        </authorList>
    </citation>
    <scope>NUCLEOTIDE SEQUENCE [LARGE SCALE GENOMIC DNA]</scope>
    <source>
        <strain evidence="1 2">M0322</strain>
    </source>
</reference>
<protein>
    <submittedName>
        <fullName evidence="1">Uncharacterized protein</fullName>
    </submittedName>
</protein>
<dbReference type="AlphaFoldDB" id="A0A844Z4W4"/>
<name>A0A844Z4W4_9SPHN</name>
<sequence>MFSKWELLDDGSWNGIRRWIRSSDEDEGTVQIRSEGVGEEQIIERNKAADAPDKRSEMWHVGSIPASVGLKWLVEEGIDMWNPHHMDAVKRKLMDSDYRHLVPGMARILL</sequence>
<keyword evidence="2" id="KW-1185">Reference proteome</keyword>
<proteinExistence type="predicted"/>
<dbReference type="RefSeq" id="WP_160772804.1">
    <property type="nucleotide sequence ID" value="NZ_WTYV01000006.1"/>
</dbReference>
<dbReference type="Proteomes" id="UP000466966">
    <property type="component" value="Unassembled WGS sequence"/>
</dbReference>
<gene>
    <name evidence="1" type="ORF">GRI99_14670</name>
</gene>
<organism evidence="1 2">
    <name type="scientific">Alteraurantiacibacter buctensis</name>
    <dbReference type="NCBI Taxonomy" id="1503981"/>
    <lineage>
        <taxon>Bacteria</taxon>
        <taxon>Pseudomonadati</taxon>
        <taxon>Pseudomonadota</taxon>
        <taxon>Alphaproteobacteria</taxon>
        <taxon>Sphingomonadales</taxon>
        <taxon>Erythrobacteraceae</taxon>
        <taxon>Alteraurantiacibacter</taxon>
    </lineage>
</organism>
<accession>A0A844Z4W4</accession>